<proteinExistence type="predicted"/>
<feature type="transmembrane region" description="Helical" evidence="1">
    <location>
        <begin position="40"/>
        <end position="58"/>
    </location>
</feature>
<organism evidence="2 3">
    <name type="scientific">Acuticoccus sediminis</name>
    <dbReference type="NCBI Taxonomy" id="2184697"/>
    <lineage>
        <taxon>Bacteria</taxon>
        <taxon>Pseudomonadati</taxon>
        <taxon>Pseudomonadota</taxon>
        <taxon>Alphaproteobacteria</taxon>
        <taxon>Hyphomicrobiales</taxon>
        <taxon>Amorphaceae</taxon>
        <taxon>Acuticoccus</taxon>
    </lineage>
</organism>
<gene>
    <name evidence="2" type="ORF">DLJ53_21235</name>
</gene>
<keyword evidence="1" id="KW-0472">Membrane</keyword>
<dbReference type="RefSeq" id="WP_111348926.1">
    <property type="nucleotide sequence ID" value="NZ_QHHQ01000004.1"/>
</dbReference>
<reference evidence="2 3" key="1">
    <citation type="submission" date="2018-05" db="EMBL/GenBank/DDBJ databases">
        <title>Acuticoccus sediminis sp. nov., isolated from deep-sea sediment of Indian Ocean.</title>
        <authorList>
            <person name="Liu X."/>
            <person name="Lai Q."/>
            <person name="Du Y."/>
            <person name="Sun F."/>
            <person name="Zhang X."/>
            <person name="Wang S."/>
            <person name="Shao Z."/>
        </authorList>
    </citation>
    <scope>NUCLEOTIDE SEQUENCE [LARGE SCALE GENOMIC DNA]</scope>
    <source>
        <strain evidence="2 3">PTG4-2</strain>
    </source>
</reference>
<dbReference type="OrthoDB" id="72963at2"/>
<protein>
    <submittedName>
        <fullName evidence="2">DUF1294 domain-containing protein</fullName>
    </submittedName>
</protein>
<name>A0A8B2NSZ2_9HYPH</name>
<dbReference type="Pfam" id="PF06961">
    <property type="entry name" value="DUF1294"/>
    <property type="match status" value="1"/>
</dbReference>
<keyword evidence="1" id="KW-0812">Transmembrane</keyword>
<dbReference type="AlphaFoldDB" id="A0A8B2NSZ2"/>
<keyword evidence="1" id="KW-1133">Transmembrane helix</keyword>
<feature type="transmembrane region" description="Helical" evidence="1">
    <location>
        <begin position="70"/>
        <end position="88"/>
    </location>
</feature>
<sequence>MITLILAWLAIINLAGFVVFWSDKRAAIGGRRRVPERALYSFAALGATPAILLGASLIRHKTRKQPFRSIVITIAVLQFAAIVSWFTLQ</sequence>
<dbReference type="InterPro" id="IPR012156">
    <property type="entry name" value="Cold_shock_CspA"/>
</dbReference>
<dbReference type="EMBL" id="QHHQ01000004">
    <property type="protein sequence ID" value="RAI00232.1"/>
    <property type="molecule type" value="Genomic_DNA"/>
</dbReference>
<evidence type="ECO:0000313" key="2">
    <source>
        <dbReference type="EMBL" id="RAI00232.1"/>
    </source>
</evidence>
<comment type="caution">
    <text evidence="2">The sequence shown here is derived from an EMBL/GenBank/DDBJ whole genome shotgun (WGS) entry which is preliminary data.</text>
</comment>
<dbReference type="PIRSF" id="PIRSF002599">
    <property type="entry name" value="Cold_shock_A"/>
    <property type="match status" value="1"/>
</dbReference>
<dbReference type="Proteomes" id="UP000249590">
    <property type="component" value="Unassembled WGS sequence"/>
</dbReference>
<dbReference type="InterPro" id="IPR010718">
    <property type="entry name" value="DUF1294"/>
</dbReference>
<evidence type="ECO:0000256" key="1">
    <source>
        <dbReference type="SAM" id="Phobius"/>
    </source>
</evidence>
<dbReference type="GO" id="GO:0003676">
    <property type="term" value="F:nucleic acid binding"/>
    <property type="evidence" value="ECO:0007669"/>
    <property type="project" value="InterPro"/>
</dbReference>
<evidence type="ECO:0000313" key="3">
    <source>
        <dbReference type="Proteomes" id="UP000249590"/>
    </source>
</evidence>
<accession>A0A8B2NSZ2</accession>
<keyword evidence="3" id="KW-1185">Reference proteome</keyword>